<evidence type="ECO:0000313" key="3">
    <source>
        <dbReference type="Proteomes" id="UP000295645"/>
    </source>
</evidence>
<dbReference type="AlphaFoldDB" id="A0A4R3YYL0"/>
<proteinExistence type="predicted"/>
<sequence length="706" mass="76673">MSEKTFTYAALSKDGYNDNEKDKGPQIKGSRYVVIATKQESLTGYQGTAYQKEGTNEIVIAHRGTETSMRGVVKDALVDLGMVVTGHNAQLDEARVFTNLVLNHAKEKAGDLFDRANITVTGHSLGGALAEATAYEFGLRGETFNGYGAVDLQHGIPEGGDQVINHVRVTDVVSAASRHFGSVRYYATDSDIQRLTDAGYHDQATATSIRNPFTPISFAAHTITNFAPSAPDSTLSDLSEANEQNARDHARAIGLFRADIHALRGNTFSSLWETAHKAQTLHGMVGKVTSDLWKGDVDGAMHTVEAIRQRGGMTLGRAQATITQTMRLSASLAEHAYQRTTDTIGQSLDKAHHAMLHTVSAVGQRVEHAADTVARTASDGAQYVGRELSQGIDVAQQAAQRTVHAVAEQVERGVHATVHGAQYVGREMAHGIDATCDTIQRTAEVAVQQADRTVEKTLNDARHLGHEFGEGIEVAQHAVQRGAQHIGREVTQGIDMAQQGVHRAADAVADRVDRSVDATVHTAQDIGRRIGHGVDTVHDDIEAPFRALHKSMDDTLAQLRNDESARLTPRSAIRLDHPAHPDHAMYQQARRGMTTIDATQDRPADERSDHIAAALVLAARRGGLQQIDQVFLSTDASRVFASQGSPHAAIRQRAHVEVAEAVSQSVEQSSAQWGESMQQFQRLQMEQRQVLEQSLSMRRSGPSMSM</sequence>
<evidence type="ECO:0000259" key="1">
    <source>
        <dbReference type="Pfam" id="PF20410"/>
    </source>
</evidence>
<dbReference type="EMBL" id="SMCS01000001">
    <property type="protein sequence ID" value="TCV97642.1"/>
    <property type="molecule type" value="Genomic_DNA"/>
</dbReference>
<evidence type="ECO:0000313" key="2">
    <source>
        <dbReference type="EMBL" id="TCV97642.1"/>
    </source>
</evidence>
<name>A0A4R3YYL0_9GAMM</name>
<dbReference type="Proteomes" id="UP000295645">
    <property type="component" value="Unassembled WGS sequence"/>
</dbReference>
<accession>A0A4R3YYL0</accession>
<dbReference type="SUPFAM" id="SSF53474">
    <property type="entry name" value="alpha/beta-Hydrolases"/>
    <property type="match status" value="1"/>
</dbReference>
<dbReference type="Gene3D" id="3.40.50.1820">
    <property type="entry name" value="alpha/beta hydrolase"/>
    <property type="match status" value="1"/>
</dbReference>
<dbReference type="Gene3D" id="1.10.287.700">
    <property type="entry name" value="Helix hairpin bin"/>
    <property type="match status" value="1"/>
</dbReference>
<comment type="caution">
    <text evidence="2">The sequence shown here is derived from an EMBL/GenBank/DDBJ whole genome shotgun (WGS) entry which is preliminary data.</text>
</comment>
<dbReference type="RefSeq" id="WP_132141687.1">
    <property type="nucleotide sequence ID" value="NZ_SMCS01000001.1"/>
</dbReference>
<dbReference type="InterPro" id="IPR029058">
    <property type="entry name" value="AB_hydrolase_fold"/>
</dbReference>
<gene>
    <name evidence="2" type="ORF">EC912_101659</name>
</gene>
<dbReference type="OrthoDB" id="5939551at2"/>
<feature type="domain" description="X-Tfes XVIPCD" evidence="1">
    <location>
        <begin position="576"/>
        <end position="673"/>
    </location>
</feature>
<organism evidence="2 3">
    <name type="scientific">Luteibacter rhizovicinus</name>
    <dbReference type="NCBI Taxonomy" id="242606"/>
    <lineage>
        <taxon>Bacteria</taxon>
        <taxon>Pseudomonadati</taxon>
        <taxon>Pseudomonadota</taxon>
        <taxon>Gammaproteobacteria</taxon>
        <taxon>Lysobacterales</taxon>
        <taxon>Rhodanobacteraceae</taxon>
        <taxon>Luteibacter</taxon>
    </lineage>
</organism>
<reference evidence="2 3" key="1">
    <citation type="submission" date="2019-03" db="EMBL/GenBank/DDBJ databases">
        <title>Above-ground endophytic microbial communities from plants in different locations in the United States.</title>
        <authorList>
            <person name="Frank C."/>
        </authorList>
    </citation>
    <scope>NUCLEOTIDE SEQUENCE [LARGE SCALE GENOMIC DNA]</scope>
    <source>
        <strain evidence="2 3">LP_13_YM</strain>
    </source>
</reference>
<dbReference type="Pfam" id="PF20410">
    <property type="entry name" value="X-Tfes_XVIPCD"/>
    <property type="match status" value="1"/>
</dbReference>
<dbReference type="Pfam" id="PF26363">
    <property type="entry name" value="Phospholipase-like"/>
    <property type="match status" value="1"/>
</dbReference>
<protein>
    <submittedName>
        <fullName evidence="2">Lipase (Class 3)</fullName>
    </submittedName>
</protein>
<dbReference type="InterPro" id="IPR046519">
    <property type="entry name" value="X-Tfes_XVIPCD"/>
</dbReference>
<keyword evidence="3" id="KW-1185">Reference proteome</keyword>